<name>A0AA96V554_9EURY</name>
<keyword evidence="3 6" id="KW-0812">Transmembrane</keyword>
<sequence>MKIKFNFMRTLVYVMLGILWMLISGSFSIGNFILGVFFAFLILYPFRDMFTFTDSFGHFVRQFPKKLWYIYILFREIVKANFFMAYKILQPKLDIRPGIIAYPFTTTKSISTTVLANTISLTPGTLIIDVHVKNPTLKGPGIYYVHSIYIDSPKDVRDTIRDDLEKPVLEAFE</sequence>
<accession>A0AA96V554</accession>
<evidence type="ECO:0000256" key="2">
    <source>
        <dbReference type="ARBA" id="ARBA00022475"/>
    </source>
</evidence>
<keyword evidence="2" id="KW-1003">Cell membrane</keyword>
<evidence type="ECO:0000256" key="4">
    <source>
        <dbReference type="ARBA" id="ARBA00022989"/>
    </source>
</evidence>
<reference evidence="7 8" key="1">
    <citation type="submission" date="2023-07" db="EMBL/GenBank/DDBJ databases">
        <title>Closed genoem sequence of Methanosarcinaceae archaeon Ac7.</title>
        <authorList>
            <person name="Poehlein A."/>
            <person name="Protasov E."/>
            <person name="Platt K."/>
            <person name="Reeh H."/>
            <person name="Daniel R."/>
            <person name="Brune A."/>
        </authorList>
    </citation>
    <scope>NUCLEOTIDE SEQUENCE [LARGE SCALE GENOMIC DNA]</scope>
    <source>
        <strain evidence="7 8">Ac7</strain>
    </source>
</reference>
<keyword evidence="4 6" id="KW-1133">Transmembrane helix</keyword>
<keyword evidence="8" id="KW-1185">Reference proteome</keyword>
<dbReference type="PANTHER" id="PTHR34584:SF1">
    <property type="entry name" value="NA(+)_H(+) ANTIPORTER SUBUNIT E1"/>
    <property type="match status" value="1"/>
</dbReference>
<evidence type="ECO:0000256" key="1">
    <source>
        <dbReference type="ARBA" id="ARBA00004651"/>
    </source>
</evidence>
<dbReference type="GeneID" id="89230417"/>
<feature type="transmembrane region" description="Helical" evidence="6">
    <location>
        <begin position="7"/>
        <end position="23"/>
    </location>
</feature>
<dbReference type="Proteomes" id="UP001303587">
    <property type="component" value="Chromosome"/>
</dbReference>
<dbReference type="Pfam" id="PF01899">
    <property type="entry name" value="MNHE"/>
    <property type="match status" value="1"/>
</dbReference>
<dbReference type="EMBL" id="CP131060">
    <property type="protein sequence ID" value="WNY25755.1"/>
    <property type="molecule type" value="Genomic_DNA"/>
</dbReference>
<gene>
    <name evidence="7" type="primary">mrpE</name>
    <name evidence="7" type="ORF">MsAc7_13150</name>
</gene>
<evidence type="ECO:0000256" key="5">
    <source>
        <dbReference type="ARBA" id="ARBA00023136"/>
    </source>
</evidence>
<dbReference type="PANTHER" id="PTHR34584">
    <property type="entry name" value="NA(+)/H(+) ANTIPORTER SUBUNIT E1"/>
    <property type="match status" value="1"/>
</dbReference>
<dbReference type="InterPro" id="IPR002758">
    <property type="entry name" value="Cation_antiport_E"/>
</dbReference>
<evidence type="ECO:0000313" key="8">
    <source>
        <dbReference type="Proteomes" id="UP001303587"/>
    </source>
</evidence>
<protein>
    <submittedName>
        <fullName evidence="7">Na(+)/H(+) antiporter subunit E</fullName>
    </submittedName>
</protein>
<dbReference type="GO" id="GO:0008324">
    <property type="term" value="F:monoatomic cation transmembrane transporter activity"/>
    <property type="evidence" value="ECO:0007669"/>
    <property type="project" value="InterPro"/>
</dbReference>
<comment type="subcellular location">
    <subcellularLocation>
        <location evidence="1">Cell membrane</location>
        <topology evidence="1">Multi-pass membrane protein</topology>
    </subcellularLocation>
</comment>
<evidence type="ECO:0000256" key="6">
    <source>
        <dbReference type="SAM" id="Phobius"/>
    </source>
</evidence>
<dbReference type="RefSeq" id="WP_338102107.1">
    <property type="nucleotide sequence ID" value="NZ_CP131060.1"/>
</dbReference>
<keyword evidence="5 6" id="KW-0472">Membrane</keyword>
<evidence type="ECO:0000313" key="7">
    <source>
        <dbReference type="EMBL" id="WNY25755.1"/>
    </source>
</evidence>
<evidence type="ECO:0000256" key="3">
    <source>
        <dbReference type="ARBA" id="ARBA00022692"/>
    </source>
</evidence>
<dbReference type="GO" id="GO:0005886">
    <property type="term" value="C:plasma membrane"/>
    <property type="evidence" value="ECO:0007669"/>
    <property type="project" value="UniProtKB-SubCell"/>
</dbReference>
<organism evidence="7 8">
    <name type="scientific">Methanolapillus millepedarum</name>
    <dbReference type="NCBI Taxonomy" id="3028296"/>
    <lineage>
        <taxon>Archaea</taxon>
        <taxon>Methanobacteriati</taxon>
        <taxon>Methanobacteriota</taxon>
        <taxon>Stenosarchaea group</taxon>
        <taxon>Methanomicrobia</taxon>
        <taxon>Methanosarcinales</taxon>
        <taxon>Methanosarcinaceae</taxon>
        <taxon>Methanolapillus</taxon>
    </lineage>
</organism>
<dbReference type="PIRSF" id="PIRSF019239">
    <property type="entry name" value="MrpE"/>
    <property type="match status" value="1"/>
</dbReference>
<dbReference type="AlphaFoldDB" id="A0AA96V554"/>
<proteinExistence type="predicted"/>